<dbReference type="Pfam" id="PF00085">
    <property type="entry name" value="Thioredoxin"/>
    <property type="match status" value="1"/>
</dbReference>
<evidence type="ECO:0000256" key="2">
    <source>
        <dbReference type="ARBA" id="ARBA00022729"/>
    </source>
</evidence>
<evidence type="ECO:0000256" key="4">
    <source>
        <dbReference type="ARBA" id="ARBA00022824"/>
    </source>
</evidence>
<dbReference type="PANTHER" id="PTHR45815">
    <property type="entry name" value="PROTEIN DISULFIDE-ISOMERASE A6"/>
    <property type="match status" value="1"/>
</dbReference>
<dbReference type="PROSITE" id="PS00194">
    <property type="entry name" value="THIOREDOXIN_1"/>
    <property type="match status" value="1"/>
</dbReference>
<keyword evidence="3" id="KW-0677">Repeat</keyword>
<keyword evidence="4" id="KW-0256">Endoplasmic reticulum</keyword>
<dbReference type="GO" id="GO:0015035">
    <property type="term" value="F:protein-disulfide reductase activity"/>
    <property type="evidence" value="ECO:0007669"/>
    <property type="project" value="TreeGrafter"/>
</dbReference>
<evidence type="ECO:0000256" key="1">
    <source>
        <dbReference type="ARBA" id="ARBA00006347"/>
    </source>
</evidence>
<protein>
    <recommendedName>
        <fullName evidence="7">Thioredoxin domain-containing protein</fullName>
    </recommendedName>
</protein>
<name>A0A6B2L798_9EUKA</name>
<dbReference type="GO" id="GO:0005788">
    <property type="term" value="C:endoplasmic reticulum lumen"/>
    <property type="evidence" value="ECO:0007669"/>
    <property type="project" value="TreeGrafter"/>
</dbReference>
<comment type="similarity">
    <text evidence="1 5">Belongs to the protein disulfide isomerase family.</text>
</comment>
<dbReference type="InterPro" id="IPR036249">
    <property type="entry name" value="Thioredoxin-like_sf"/>
</dbReference>
<keyword evidence="2 6" id="KW-0732">Signal</keyword>
<feature type="domain" description="Thioredoxin" evidence="7">
    <location>
        <begin position="10"/>
        <end position="124"/>
    </location>
</feature>
<dbReference type="InterPro" id="IPR005788">
    <property type="entry name" value="PDI_thioredoxin-like_dom"/>
</dbReference>
<feature type="signal peptide" evidence="6">
    <location>
        <begin position="1"/>
        <end position="15"/>
    </location>
</feature>
<dbReference type="GO" id="GO:0003756">
    <property type="term" value="F:protein disulfide isomerase activity"/>
    <property type="evidence" value="ECO:0007669"/>
    <property type="project" value="InterPro"/>
</dbReference>
<proteinExistence type="inferred from homology"/>
<dbReference type="PRINTS" id="PR00421">
    <property type="entry name" value="THIOREDOXIN"/>
</dbReference>
<dbReference type="SUPFAM" id="SSF52833">
    <property type="entry name" value="Thioredoxin-like"/>
    <property type="match status" value="3"/>
</dbReference>
<dbReference type="PANTHER" id="PTHR45815:SF3">
    <property type="entry name" value="PROTEIN DISULFIDE-ISOMERASE A6"/>
    <property type="match status" value="1"/>
</dbReference>
<dbReference type="Gene3D" id="3.40.30.10">
    <property type="entry name" value="Glutaredoxin"/>
    <property type="match status" value="2"/>
</dbReference>
<dbReference type="EMBL" id="GIBP01003934">
    <property type="protein sequence ID" value="NDV32903.1"/>
    <property type="molecule type" value="Transcribed_RNA"/>
</dbReference>
<evidence type="ECO:0000259" key="7">
    <source>
        <dbReference type="PROSITE" id="PS51352"/>
    </source>
</evidence>
<dbReference type="CDD" id="cd03001">
    <property type="entry name" value="PDI_a_P5"/>
    <property type="match status" value="1"/>
</dbReference>
<evidence type="ECO:0000256" key="6">
    <source>
        <dbReference type="SAM" id="SignalP"/>
    </source>
</evidence>
<evidence type="ECO:0000256" key="3">
    <source>
        <dbReference type="ARBA" id="ARBA00022737"/>
    </source>
</evidence>
<dbReference type="NCBIfam" id="TIGR01126">
    <property type="entry name" value="pdi_dom"/>
    <property type="match status" value="1"/>
</dbReference>
<dbReference type="GO" id="GO:0034976">
    <property type="term" value="P:response to endoplasmic reticulum stress"/>
    <property type="evidence" value="ECO:0007669"/>
    <property type="project" value="TreeGrafter"/>
</dbReference>
<dbReference type="AlphaFoldDB" id="A0A6B2L798"/>
<reference evidence="8" key="1">
    <citation type="journal article" date="2020" name="J. Eukaryot. Microbiol.">
        <title>De novo Sequencing, Assembly and Annotation of the Transcriptome for the Free-Living Testate Amoeba Arcella intermedia.</title>
        <authorList>
            <person name="Ribeiro G.M."/>
            <person name="Porfirio-Sousa A.L."/>
            <person name="Maurer-Alcala X.X."/>
            <person name="Katz L.A."/>
            <person name="Lahr D.J.G."/>
        </authorList>
    </citation>
    <scope>NUCLEOTIDE SEQUENCE</scope>
</reference>
<dbReference type="InterPro" id="IPR017937">
    <property type="entry name" value="Thioredoxin_CS"/>
</dbReference>
<sequence>MFFFALACLVASGFGSDVVELSDANFKKLVLGSDLPFLVEFFAPWCGHCQRLAPEWEKAATNLKGIMPVGKVDCTVHQSLCGQYQVQGYPTIKLFSDKGKKVEDYQQARQAASIVRYATDSLPNLVQRVADTTALSKFLEANPSQPHVLIFSTKTEVSSILKSLAINFKGRVAFGQVPQSAAAIVEQYSVTSFPKVIVVTSDQERHEFAGTINGEQLKSFIGGFAGEASGAEAVPPPPPASKPKPKAVEQSYVEVTSDNIDTVCPSLCVLGFVDVEGTESEKTINADQKKVLDEVLSSFQKDGKFKFGYVDKSNAQLTSKFSLSNEPSLIVFNGKRQRYIKSENFEFKTIFSTLEHVLTGDAHYTNL</sequence>
<dbReference type="InterPro" id="IPR013766">
    <property type="entry name" value="Thioredoxin_domain"/>
</dbReference>
<dbReference type="PROSITE" id="PS51352">
    <property type="entry name" value="THIOREDOXIN_2"/>
    <property type="match status" value="1"/>
</dbReference>
<evidence type="ECO:0000313" key="8">
    <source>
        <dbReference type="EMBL" id="NDV32903.1"/>
    </source>
</evidence>
<evidence type="ECO:0000256" key="5">
    <source>
        <dbReference type="RuleBase" id="RU004208"/>
    </source>
</evidence>
<organism evidence="8">
    <name type="scientific">Arcella intermedia</name>
    <dbReference type="NCBI Taxonomy" id="1963864"/>
    <lineage>
        <taxon>Eukaryota</taxon>
        <taxon>Amoebozoa</taxon>
        <taxon>Tubulinea</taxon>
        <taxon>Elardia</taxon>
        <taxon>Arcellinida</taxon>
        <taxon>Sphaerothecina</taxon>
        <taxon>Arcellidae</taxon>
        <taxon>Arcella</taxon>
    </lineage>
</organism>
<feature type="chain" id="PRO_5025478398" description="Thioredoxin domain-containing protein" evidence="6">
    <location>
        <begin position="16"/>
        <end position="367"/>
    </location>
</feature>
<accession>A0A6B2L798</accession>